<accession>A0ABQ7BTZ4</accession>
<evidence type="ECO:0000313" key="2">
    <source>
        <dbReference type="Proteomes" id="UP000266723"/>
    </source>
</evidence>
<dbReference type="PANTHER" id="PTHR33130">
    <property type="entry name" value="PUTATIVE (DUF1639)-RELATED"/>
    <property type="match status" value="1"/>
</dbReference>
<dbReference type="Pfam" id="PF07797">
    <property type="entry name" value="DUF1639"/>
    <property type="match status" value="1"/>
</dbReference>
<dbReference type="Proteomes" id="UP000266723">
    <property type="component" value="Unassembled WGS sequence"/>
</dbReference>
<dbReference type="EMBL" id="QGKV02000832">
    <property type="protein sequence ID" value="KAF3542895.1"/>
    <property type="molecule type" value="Genomic_DNA"/>
</dbReference>
<comment type="caution">
    <text evidence="1">The sequence shown here is derived from an EMBL/GenBank/DDBJ whole genome shotgun (WGS) entry which is preliminary data.</text>
</comment>
<proteinExistence type="predicted"/>
<gene>
    <name evidence="1" type="ORF">DY000_02001550</name>
</gene>
<protein>
    <submittedName>
        <fullName evidence="1">Uncharacterized protein</fullName>
    </submittedName>
</protein>
<name>A0ABQ7BTZ4_BRACR</name>
<dbReference type="InterPro" id="IPR012438">
    <property type="entry name" value="DUF1639"/>
</dbReference>
<evidence type="ECO:0000313" key="1">
    <source>
        <dbReference type="EMBL" id="KAF3542895.1"/>
    </source>
</evidence>
<organism evidence="1 2">
    <name type="scientific">Brassica cretica</name>
    <name type="common">Mustard</name>
    <dbReference type="NCBI Taxonomy" id="69181"/>
    <lineage>
        <taxon>Eukaryota</taxon>
        <taxon>Viridiplantae</taxon>
        <taxon>Streptophyta</taxon>
        <taxon>Embryophyta</taxon>
        <taxon>Tracheophyta</taxon>
        <taxon>Spermatophyta</taxon>
        <taxon>Magnoliopsida</taxon>
        <taxon>eudicotyledons</taxon>
        <taxon>Gunneridae</taxon>
        <taxon>Pentapetalae</taxon>
        <taxon>rosids</taxon>
        <taxon>malvids</taxon>
        <taxon>Brassicales</taxon>
        <taxon>Brassicaceae</taxon>
        <taxon>Brassiceae</taxon>
        <taxon>Brassica</taxon>
    </lineage>
</organism>
<reference evidence="1 2" key="1">
    <citation type="journal article" date="2020" name="BMC Genomics">
        <title>Intraspecific diversification of the crop wild relative Brassica cretica Lam. using demographic model selection.</title>
        <authorList>
            <person name="Kioukis A."/>
            <person name="Michalopoulou V.A."/>
            <person name="Briers L."/>
            <person name="Pirintsos S."/>
            <person name="Studholme D.J."/>
            <person name="Pavlidis P."/>
            <person name="Sarris P.F."/>
        </authorList>
    </citation>
    <scope>NUCLEOTIDE SEQUENCE [LARGE SCALE GENOMIC DNA]</scope>
    <source>
        <strain evidence="2">cv. PFS-1207/04</strain>
    </source>
</reference>
<keyword evidence="2" id="KW-1185">Reference proteome</keyword>
<sequence>MAAAVKRCDEEEIEEDFMAVVGYRQPRRPKKRPRTVQKKLHSLHPAFSRLHRAHVQEQWNHTYHAYYLVSIVVDREIALEQRVVRRRPRKESATKAERSGNNDAVTYLRSRFTILCTNPQTKTSNFMILCKTHKPWLDDYKVEETKVRCNACSLVVMLCTTGYICDEV</sequence>
<dbReference type="PANTHER" id="PTHR33130:SF43">
    <property type="entry name" value="OS01G0688600 PROTEIN"/>
    <property type="match status" value="1"/>
</dbReference>